<dbReference type="InterPro" id="IPR010093">
    <property type="entry name" value="SinI_DNA-bd"/>
</dbReference>
<sequence length="110" mass="12834">MQSTQDQSELIRAIVLEELAKRPAIKRATVDAKEAAEYLGISHDTLMNDVRAGKVPHIKLRGRYVFRLSTLDEFMDELERSSLRENLDQIKETVEVFKPTELRHRVWRAK</sequence>
<dbReference type="NCBIfam" id="TIGR01764">
    <property type="entry name" value="excise"/>
    <property type="match status" value="1"/>
</dbReference>
<dbReference type="EMBL" id="CP091430">
    <property type="protein sequence ID" value="UVI28190.1"/>
    <property type="molecule type" value="Genomic_DNA"/>
</dbReference>
<protein>
    <submittedName>
        <fullName evidence="2">Helix-turn-helix domain-containing protein</fullName>
    </submittedName>
</protein>
<evidence type="ECO:0000259" key="1">
    <source>
        <dbReference type="Pfam" id="PF12728"/>
    </source>
</evidence>
<dbReference type="InterPro" id="IPR009061">
    <property type="entry name" value="DNA-bd_dom_put_sf"/>
</dbReference>
<gene>
    <name evidence="2" type="ORF">L1F29_22400</name>
</gene>
<dbReference type="Pfam" id="PF12728">
    <property type="entry name" value="HTH_17"/>
    <property type="match status" value="1"/>
</dbReference>
<evidence type="ECO:0000313" key="3">
    <source>
        <dbReference type="Proteomes" id="UP001057877"/>
    </source>
</evidence>
<dbReference type="InterPro" id="IPR041657">
    <property type="entry name" value="HTH_17"/>
</dbReference>
<organism evidence="2 3">
    <name type="scientific">Paenibacillus spongiae</name>
    <dbReference type="NCBI Taxonomy" id="2909671"/>
    <lineage>
        <taxon>Bacteria</taxon>
        <taxon>Bacillati</taxon>
        <taxon>Bacillota</taxon>
        <taxon>Bacilli</taxon>
        <taxon>Bacillales</taxon>
        <taxon>Paenibacillaceae</taxon>
        <taxon>Paenibacillus</taxon>
    </lineage>
</organism>
<dbReference type="SUPFAM" id="SSF46955">
    <property type="entry name" value="Putative DNA-binding domain"/>
    <property type="match status" value="1"/>
</dbReference>
<dbReference type="Proteomes" id="UP001057877">
    <property type="component" value="Chromosome"/>
</dbReference>
<keyword evidence="3" id="KW-1185">Reference proteome</keyword>
<accession>A0ABY5S3P1</accession>
<name>A0ABY5S3P1_9BACL</name>
<proteinExistence type="predicted"/>
<reference evidence="2" key="1">
    <citation type="submission" date="2022-01" db="EMBL/GenBank/DDBJ databases">
        <title>Paenibacillus spongiae sp. nov., isolated from marine sponge.</title>
        <authorList>
            <person name="Li Z."/>
            <person name="Zhang M."/>
        </authorList>
    </citation>
    <scope>NUCLEOTIDE SEQUENCE</scope>
    <source>
        <strain evidence="2">PHS-Z3</strain>
    </source>
</reference>
<feature type="domain" description="Helix-turn-helix" evidence="1">
    <location>
        <begin position="31"/>
        <end position="77"/>
    </location>
</feature>
<dbReference type="RefSeq" id="WP_258384277.1">
    <property type="nucleotide sequence ID" value="NZ_CP091430.1"/>
</dbReference>
<evidence type="ECO:0000313" key="2">
    <source>
        <dbReference type="EMBL" id="UVI28190.1"/>
    </source>
</evidence>